<evidence type="ECO:0000313" key="5">
    <source>
        <dbReference type="Proteomes" id="UP001160148"/>
    </source>
</evidence>
<reference evidence="4 5" key="1">
    <citation type="submission" date="2023-01" db="EMBL/GenBank/DDBJ databases">
        <authorList>
            <person name="Whitehead M."/>
        </authorList>
    </citation>
    <scope>NUCLEOTIDE SEQUENCE [LARGE SCALE GENOMIC DNA]</scope>
</reference>
<keyword evidence="1" id="KW-0479">Metal-binding</keyword>
<protein>
    <recommendedName>
        <fullName evidence="3">SWIM-type domain-containing protein</fullName>
    </recommendedName>
</protein>
<accession>A0AAV0WRJ2</accession>
<keyword evidence="1" id="KW-0862">Zinc</keyword>
<feature type="domain" description="SWIM-type" evidence="3">
    <location>
        <begin position="49"/>
        <end position="80"/>
    </location>
</feature>
<evidence type="ECO:0000256" key="2">
    <source>
        <dbReference type="SAM" id="MobiDB-lite"/>
    </source>
</evidence>
<dbReference type="PROSITE" id="PS50966">
    <property type="entry name" value="ZF_SWIM"/>
    <property type="match status" value="1"/>
</dbReference>
<keyword evidence="1" id="KW-0863">Zinc-finger</keyword>
<sequence length="338" mass="37919">MKILDVAANRPAQYLKKKFPLTKAQIKHLEYKQLGSIFEVKNNSKNTIYNVDLDLGICSCQQGDTGKPCKHQMFVATDLKIDLSLCLPTTENVRKKLHTIATGSTEIDPGWYGAHKKINTSNIMEKSTKTTDEQVLSNKLEKTTDNYLTKEGSEMVEVAGEVDQLNSNINTEDESPNEKNNGLEVFDTVVKKVREAIESDPNYFLPGIKAINYSFKKNIKTHAGLLSAMMTFGKYSGIDPSSKRIKLVGNKRIGTQPTARPRRKTEIGGRKNLTAGRVPKWKRAPEHSYGQEPKSSCLPKKRKLFNPDVIPTKQYQNPHSLAHCTLQNKTLGTTHCKK</sequence>
<dbReference type="Proteomes" id="UP001160148">
    <property type="component" value="Unassembled WGS sequence"/>
</dbReference>
<name>A0AAV0WRJ2_9HEMI</name>
<dbReference type="InterPro" id="IPR007527">
    <property type="entry name" value="Znf_SWIM"/>
</dbReference>
<evidence type="ECO:0000256" key="1">
    <source>
        <dbReference type="PROSITE-ProRule" id="PRU00325"/>
    </source>
</evidence>
<dbReference type="EMBL" id="CARXXK010000002">
    <property type="protein sequence ID" value="CAI6358172.1"/>
    <property type="molecule type" value="Genomic_DNA"/>
</dbReference>
<evidence type="ECO:0000313" key="4">
    <source>
        <dbReference type="EMBL" id="CAI6358172.1"/>
    </source>
</evidence>
<organism evidence="4 5">
    <name type="scientific">Macrosiphum euphorbiae</name>
    <name type="common">potato aphid</name>
    <dbReference type="NCBI Taxonomy" id="13131"/>
    <lineage>
        <taxon>Eukaryota</taxon>
        <taxon>Metazoa</taxon>
        <taxon>Ecdysozoa</taxon>
        <taxon>Arthropoda</taxon>
        <taxon>Hexapoda</taxon>
        <taxon>Insecta</taxon>
        <taxon>Pterygota</taxon>
        <taxon>Neoptera</taxon>
        <taxon>Paraneoptera</taxon>
        <taxon>Hemiptera</taxon>
        <taxon>Sternorrhyncha</taxon>
        <taxon>Aphidomorpha</taxon>
        <taxon>Aphidoidea</taxon>
        <taxon>Aphididae</taxon>
        <taxon>Macrosiphini</taxon>
        <taxon>Macrosiphum</taxon>
    </lineage>
</organism>
<dbReference type="PANTHER" id="PTHR35385">
    <property type="entry name" value="PROTEIN B, PUTATIVE-RELATED-RELATED"/>
    <property type="match status" value="1"/>
</dbReference>
<comment type="caution">
    <text evidence="4">The sequence shown here is derived from an EMBL/GenBank/DDBJ whole genome shotgun (WGS) entry which is preliminary data.</text>
</comment>
<dbReference type="AlphaFoldDB" id="A0AAV0WRJ2"/>
<gene>
    <name evidence="4" type="ORF">MEUPH1_LOCUS13718</name>
</gene>
<dbReference type="PANTHER" id="PTHR35385:SF2">
    <property type="entry name" value="PROTEIN B, PUTATIVE-RELATED"/>
    <property type="match status" value="1"/>
</dbReference>
<keyword evidence="5" id="KW-1185">Reference proteome</keyword>
<proteinExistence type="predicted"/>
<dbReference type="GO" id="GO:0008270">
    <property type="term" value="F:zinc ion binding"/>
    <property type="evidence" value="ECO:0007669"/>
    <property type="project" value="UniProtKB-KW"/>
</dbReference>
<feature type="region of interest" description="Disordered" evidence="2">
    <location>
        <begin position="255"/>
        <end position="275"/>
    </location>
</feature>
<evidence type="ECO:0000259" key="3">
    <source>
        <dbReference type="PROSITE" id="PS50966"/>
    </source>
</evidence>